<proteinExistence type="predicted"/>
<dbReference type="Gene3D" id="1.10.472.80">
    <property type="entry name" value="Ypt/Rab-GAP domain of gyp1p, domain 3"/>
    <property type="match status" value="1"/>
</dbReference>
<dbReference type="Pfam" id="PF14961">
    <property type="entry name" value="BROMI"/>
    <property type="match status" value="1"/>
</dbReference>
<evidence type="ECO:0000259" key="1">
    <source>
        <dbReference type="Pfam" id="PF14961"/>
    </source>
</evidence>
<gene>
    <name evidence="3" type="ORF">BASA50_001406</name>
</gene>
<accession>A0ABQ8EV48</accession>
<feature type="domain" description="BROMI C-terminal Rab TBC-like" evidence="2">
    <location>
        <begin position="950"/>
        <end position="1394"/>
    </location>
</feature>
<dbReference type="PANTHER" id="PTHR13465:SF3">
    <property type="entry name" value="PROTEIN BROAD-MINDED"/>
    <property type="match status" value="1"/>
</dbReference>
<dbReference type="InterPro" id="IPR035969">
    <property type="entry name" value="Rab-GAP_TBC_sf"/>
</dbReference>
<dbReference type="Proteomes" id="UP001648503">
    <property type="component" value="Unassembled WGS sequence"/>
</dbReference>
<name>A0ABQ8EV48_9FUNG</name>
<dbReference type="InterPro" id="IPR055392">
    <property type="entry name" value="BROMI_C"/>
</dbReference>
<dbReference type="SUPFAM" id="SSF47923">
    <property type="entry name" value="Ypt/Rab-GAP domain of gyp1p"/>
    <property type="match status" value="1"/>
</dbReference>
<dbReference type="InterPro" id="IPR039156">
    <property type="entry name" value="PHAF1/BROMI"/>
</dbReference>
<evidence type="ECO:0000259" key="2">
    <source>
        <dbReference type="Pfam" id="PF23440"/>
    </source>
</evidence>
<evidence type="ECO:0000313" key="3">
    <source>
        <dbReference type="EMBL" id="KAH6587127.1"/>
    </source>
</evidence>
<dbReference type="Pfam" id="PF23440">
    <property type="entry name" value="BROMI_C"/>
    <property type="match status" value="1"/>
</dbReference>
<dbReference type="InterPro" id="IPR032735">
    <property type="entry name" value="BROMI_M"/>
</dbReference>
<comment type="caution">
    <text evidence="3">The sequence shown here is derived from an EMBL/GenBank/DDBJ whole genome shotgun (WGS) entry which is preliminary data.</text>
</comment>
<dbReference type="PANTHER" id="PTHR13465">
    <property type="entry name" value="UPF0183 PROTEIN"/>
    <property type="match status" value="1"/>
</dbReference>
<evidence type="ECO:0000313" key="4">
    <source>
        <dbReference type="Proteomes" id="UP001648503"/>
    </source>
</evidence>
<keyword evidence="4" id="KW-1185">Reference proteome</keyword>
<protein>
    <submittedName>
        <fullName evidence="3">Uncharacterized protein</fullName>
    </submittedName>
</protein>
<reference evidence="3 4" key="1">
    <citation type="submission" date="2021-02" db="EMBL/GenBank/DDBJ databases">
        <title>Variation within the Batrachochytrium salamandrivorans European outbreak.</title>
        <authorList>
            <person name="Kelly M."/>
            <person name="Pasmans F."/>
            <person name="Shea T.P."/>
            <person name="Munoz J.F."/>
            <person name="Carranza S."/>
            <person name="Cuomo C.A."/>
            <person name="Martel A."/>
        </authorList>
    </citation>
    <scope>NUCLEOTIDE SEQUENCE [LARGE SCALE GENOMIC DNA]</scope>
    <source>
        <strain evidence="3 4">AMFP18/2</strain>
    </source>
</reference>
<feature type="domain" description="BROMI middle region" evidence="1">
    <location>
        <begin position="257"/>
        <end position="864"/>
    </location>
</feature>
<organism evidence="3 4">
    <name type="scientific">Batrachochytrium salamandrivorans</name>
    <dbReference type="NCBI Taxonomy" id="1357716"/>
    <lineage>
        <taxon>Eukaryota</taxon>
        <taxon>Fungi</taxon>
        <taxon>Fungi incertae sedis</taxon>
        <taxon>Chytridiomycota</taxon>
        <taxon>Chytridiomycota incertae sedis</taxon>
        <taxon>Chytridiomycetes</taxon>
        <taxon>Rhizophydiales</taxon>
        <taxon>Rhizophydiales incertae sedis</taxon>
        <taxon>Batrachochytrium</taxon>
    </lineage>
</organism>
<dbReference type="EMBL" id="JAFCIX010000568">
    <property type="protein sequence ID" value="KAH6587127.1"/>
    <property type="molecule type" value="Genomic_DNA"/>
</dbReference>
<sequence>MHISSLSRSGTSSTYSWCTASGSSSLPTQHNPHSAKHDESTSSSVSTTIYSSTSASAHASLNATTTASLSAPSAYVSMPQLTLARGVQAVPGPGSVALSNFDHAGMELLAYIRRYLARGKNKPEFAVGCEQSDDSLHRYTLVRNIRKLIDDFVGPILDDHLKSHKLPVAFQDLVASILDKITVSPEYNTLVHCIIEDAKHNAAYLLEHITNRTVLEETYRRIPQRQDSSLSAHSSVTCESSSLGSISSGVFPSVDEFKHMSSYLHPSHSFEIRFAAVQRLSSFSIGDMISDEFWLDSRHSLELGLRDTDTRISLICIRIIARAFKTAPLYMIPEVYLCFVSHLVHMFENFPQRKIYLGLDIREPQVEIILKKFRLLNQFMNEIPSMWLRFSESTYKSVMSLTFRLLSFPKKWNVSITALHLLSITDPHALWFTKWTLSHLGRTHITEAMHLSGCIADYSNAFVSYAVFLSTSGNQQYAIHENELFVEDVDQSNKGDSGYMIAQADLDYVCFLHVTVMLSRLALSAAGRLHFPVAINLSPALFESPLAQFLIVSNEIEIPASPEKFELSLKSFILILIRQMSSNAKLSGTKEHISGDDDIGELNMPRFMSRILKSMVLAHFQYREELYKDDFLKELLKPIKLALKGRISTNDEVSLLEIADILSDIAATDTGRKFILRGQANIHSQCYNSMSALLGNFPNETLDTIATLVKQSLNNRDASNQFRVSRRVLSSYIFFLRQFYRSCEGLLWLQSYELHISLATIRSDLVNNESNSTWNFVLIDNLLSFAATPKGVMLLQQTGSMEPCVAYMFHRYQRKQKVSKCEKFGYGTLVSQVSTTSPGMEALCKTGLVNSFIQEIWVLLSCNRQFGAPHMDIDDHNALKTVSNVSKVLTSFVALSTCLRLERVQLNSRDTLSYLIRKLVLVNEQVDDDWLASFEDSHQIGLRILRLITSSLDSLILLESTFHFLDSLRMLQEDSHIQTVDRRETLIFVVDENSLLRNYILIMSLSIGGAGERCPPETTLSTNKCSANNPTIPIMDSTVVPLEVLPPLDKDAYLDDTGSANSNLNELILSTRDLSGDHSFDVWIGKVQDAVVSCISLNRTGSVPFPLCQRLFSALVSVLPMCSNSTLSEMGWNSLELFTSACTTREDLLGDNSAYKLGVTMSANYASRLLFQETDSIVFNIDALYAAISREFYVSGLSPSTLKEFTGFDWFISTLYIMTNGDAHSVRVFLSFFSARLLSYFMWPRRIINCGTVPGILGLHSELVGSTSCHLVEFILEDELPMISSAFLLSGCTPTQMCQRWFREYFWGILPFSEISNFVMICLVFGVDYQVYFAIALIRHNQDRILTAARDQTLINLMNNGELIGAGFRSSANMDYIHEIRGRHRNLVLTEMKHACGIDC</sequence>